<dbReference type="AlphaFoldDB" id="A0AAV5WYG7"/>
<proteinExistence type="predicted"/>
<evidence type="ECO:0000313" key="2">
    <source>
        <dbReference type="Proteomes" id="UP001432322"/>
    </source>
</evidence>
<feature type="non-terminal residue" evidence="1">
    <location>
        <position position="201"/>
    </location>
</feature>
<reference evidence="1" key="1">
    <citation type="submission" date="2023-10" db="EMBL/GenBank/DDBJ databases">
        <title>Genome assembly of Pristionchus species.</title>
        <authorList>
            <person name="Yoshida K."/>
            <person name="Sommer R.J."/>
        </authorList>
    </citation>
    <scope>NUCLEOTIDE SEQUENCE</scope>
    <source>
        <strain evidence="1">RS5133</strain>
    </source>
</reference>
<sequence>MFLVGLGRLLGGGGGLVNDVLSHRVDVEEERSEGEGSDHEEEDEEVVELGSETTLVLRQTVDVRLSGGGGESNSDVVGSNIGTVGDLGGGEVEKSRVNGTENDDVGEVLSRVETLHVHLEHTADSLEVLGGVGVSVIEGDLGGGSISDVVESVLDDVVHRLDSVHRLGILGGKEPGSLRILLGHNESGRSNQDEEKEHSED</sequence>
<keyword evidence="2" id="KW-1185">Reference proteome</keyword>
<protein>
    <submittedName>
        <fullName evidence="1">Uncharacterized protein</fullName>
    </submittedName>
</protein>
<name>A0AAV5WYG7_9BILA</name>
<organism evidence="1 2">
    <name type="scientific">Pristionchus fissidentatus</name>
    <dbReference type="NCBI Taxonomy" id="1538716"/>
    <lineage>
        <taxon>Eukaryota</taxon>
        <taxon>Metazoa</taxon>
        <taxon>Ecdysozoa</taxon>
        <taxon>Nematoda</taxon>
        <taxon>Chromadorea</taxon>
        <taxon>Rhabditida</taxon>
        <taxon>Rhabditina</taxon>
        <taxon>Diplogasteromorpha</taxon>
        <taxon>Diplogasteroidea</taxon>
        <taxon>Neodiplogasteridae</taxon>
        <taxon>Pristionchus</taxon>
    </lineage>
</organism>
<accession>A0AAV5WYG7</accession>
<dbReference type="EMBL" id="BTSY01000007">
    <property type="protein sequence ID" value="GMT35738.1"/>
    <property type="molecule type" value="Genomic_DNA"/>
</dbReference>
<dbReference type="Proteomes" id="UP001432322">
    <property type="component" value="Unassembled WGS sequence"/>
</dbReference>
<gene>
    <name evidence="1" type="ORF">PFISCL1PPCAC_27035</name>
</gene>
<evidence type="ECO:0000313" key="1">
    <source>
        <dbReference type="EMBL" id="GMT35738.1"/>
    </source>
</evidence>
<comment type="caution">
    <text evidence="1">The sequence shown here is derived from an EMBL/GenBank/DDBJ whole genome shotgun (WGS) entry which is preliminary data.</text>
</comment>